<dbReference type="InterPro" id="IPR009078">
    <property type="entry name" value="Ferritin-like_SF"/>
</dbReference>
<comment type="caution">
    <text evidence="1">The sequence shown here is derived from an EMBL/GenBank/DDBJ whole genome shotgun (WGS) entry which is preliminary data.</text>
</comment>
<accession>A0ABS2MYB5</accession>
<evidence type="ECO:0000313" key="1">
    <source>
        <dbReference type="EMBL" id="MBM7570889.1"/>
    </source>
</evidence>
<sequence>MNNYYPPYYSYPSYYQQNSLFRSNSGFNIPFLPIVGDQSFTKLTDDILKSIVDEATAAHFYARLLKQAPDSLHKAFIEHAYEDELKHLQAFTKLYVHLTNHHPQYEIQQIQFSTYKDGILKALKAELEAAEFYRDVKLSSPDPLVKDTFFYAMVDELEHSTQFGVLYNSL</sequence>
<dbReference type="Proteomes" id="UP001296943">
    <property type="component" value="Unassembled WGS sequence"/>
</dbReference>
<name>A0ABS2MYB5_9BACI</name>
<gene>
    <name evidence="1" type="ORF">JOC48_001367</name>
</gene>
<dbReference type="CDD" id="cd00657">
    <property type="entry name" value="Ferritin_like"/>
    <property type="match status" value="1"/>
</dbReference>
<reference evidence="1 2" key="1">
    <citation type="submission" date="2021-01" db="EMBL/GenBank/DDBJ databases">
        <title>Genomic Encyclopedia of Type Strains, Phase IV (KMG-IV): sequencing the most valuable type-strain genomes for metagenomic binning, comparative biology and taxonomic classification.</title>
        <authorList>
            <person name="Goeker M."/>
        </authorList>
    </citation>
    <scope>NUCLEOTIDE SEQUENCE [LARGE SCALE GENOMIC DNA]</scope>
    <source>
        <strain evidence="1 2">DSM 23711</strain>
    </source>
</reference>
<evidence type="ECO:0000313" key="2">
    <source>
        <dbReference type="Proteomes" id="UP001296943"/>
    </source>
</evidence>
<dbReference type="RefSeq" id="WP_204498296.1">
    <property type="nucleotide sequence ID" value="NZ_JAFBDR010000005.1"/>
</dbReference>
<dbReference type="InterPro" id="IPR012347">
    <property type="entry name" value="Ferritin-like"/>
</dbReference>
<proteinExistence type="predicted"/>
<protein>
    <submittedName>
        <fullName evidence="1">Rubrerythrin</fullName>
    </submittedName>
</protein>
<organism evidence="1 2">
    <name type="scientific">Aquibacillus albus</name>
    <dbReference type="NCBI Taxonomy" id="1168171"/>
    <lineage>
        <taxon>Bacteria</taxon>
        <taxon>Bacillati</taxon>
        <taxon>Bacillota</taxon>
        <taxon>Bacilli</taxon>
        <taxon>Bacillales</taxon>
        <taxon>Bacillaceae</taxon>
        <taxon>Aquibacillus</taxon>
    </lineage>
</organism>
<keyword evidence="2" id="KW-1185">Reference proteome</keyword>
<dbReference type="Gene3D" id="1.20.1260.10">
    <property type="match status" value="1"/>
</dbReference>
<dbReference type="EMBL" id="JAFBDR010000005">
    <property type="protein sequence ID" value="MBM7570889.1"/>
    <property type="molecule type" value="Genomic_DNA"/>
</dbReference>
<dbReference type="SUPFAM" id="SSF47240">
    <property type="entry name" value="Ferritin-like"/>
    <property type="match status" value="1"/>
</dbReference>